<name>A0AAV2RQQ1_MEGNR</name>
<evidence type="ECO:0000313" key="3">
    <source>
        <dbReference type="EMBL" id="CAL4132385.1"/>
    </source>
</evidence>
<feature type="signal peptide" evidence="2">
    <location>
        <begin position="1"/>
        <end position="33"/>
    </location>
</feature>
<evidence type="ECO:0000256" key="1">
    <source>
        <dbReference type="SAM" id="Phobius"/>
    </source>
</evidence>
<organism evidence="3 4">
    <name type="scientific">Meganyctiphanes norvegica</name>
    <name type="common">Northern krill</name>
    <name type="synonym">Thysanopoda norvegica</name>
    <dbReference type="NCBI Taxonomy" id="48144"/>
    <lineage>
        <taxon>Eukaryota</taxon>
        <taxon>Metazoa</taxon>
        <taxon>Ecdysozoa</taxon>
        <taxon>Arthropoda</taxon>
        <taxon>Crustacea</taxon>
        <taxon>Multicrustacea</taxon>
        <taxon>Malacostraca</taxon>
        <taxon>Eumalacostraca</taxon>
        <taxon>Eucarida</taxon>
        <taxon>Euphausiacea</taxon>
        <taxon>Euphausiidae</taxon>
        <taxon>Meganyctiphanes</taxon>
    </lineage>
</organism>
<evidence type="ECO:0000313" key="4">
    <source>
        <dbReference type="Proteomes" id="UP001497623"/>
    </source>
</evidence>
<sequence length="206" mass="22140">MPHSAASATGALTTNVNLIVVAAATTLLSLCVAEVCEVHRNTARQDDTGQSNITIQPGIKDTSAFDLMTCPGPLDPVNHTACCYNGYNGYVDDDAESGDGSISGQPKCCVPVELPQLYMDDQVAMIIALSVTSVAVVITIMIVICCFWSRCPLYTACRIRYHQDDIIAYASKDEEMAGLNEMPPEEKKGVTIYSPNAVKVTLKDDI</sequence>
<dbReference type="Proteomes" id="UP001497623">
    <property type="component" value="Unassembled WGS sequence"/>
</dbReference>
<comment type="caution">
    <text evidence="3">The sequence shown here is derived from an EMBL/GenBank/DDBJ whole genome shotgun (WGS) entry which is preliminary data.</text>
</comment>
<keyword evidence="4" id="KW-1185">Reference proteome</keyword>
<reference evidence="3 4" key="1">
    <citation type="submission" date="2024-05" db="EMBL/GenBank/DDBJ databases">
        <authorList>
            <person name="Wallberg A."/>
        </authorList>
    </citation>
    <scope>NUCLEOTIDE SEQUENCE [LARGE SCALE GENOMIC DNA]</scope>
</reference>
<evidence type="ECO:0000256" key="2">
    <source>
        <dbReference type="SAM" id="SignalP"/>
    </source>
</evidence>
<keyword evidence="2" id="KW-0732">Signal</keyword>
<dbReference type="AlphaFoldDB" id="A0AAV2RQQ1"/>
<keyword evidence="1" id="KW-0812">Transmembrane</keyword>
<accession>A0AAV2RQQ1</accession>
<feature type="chain" id="PRO_5043528196" evidence="2">
    <location>
        <begin position="34"/>
        <end position="206"/>
    </location>
</feature>
<gene>
    <name evidence="3" type="ORF">MNOR_LOCUS26996</name>
</gene>
<proteinExistence type="predicted"/>
<keyword evidence="1" id="KW-1133">Transmembrane helix</keyword>
<dbReference type="EMBL" id="CAXKWB010027776">
    <property type="protein sequence ID" value="CAL4132385.1"/>
    <property type="molecule type" value="Genomic_DNA"/>
</dbReference>
<feature type="transmembrane region" description="Helical" evidence="1">
    <location>
        <begin position="123"/>
        <end position="148"/>
    </location>
</feature>
<keyword evidence="1" id="KW-0472">Membrane</keyword>
<protein>
    <submittedName>
        <fullName evidence="3">Uncharacterized protein</fullName>
    </submittedName>
</protein>